<dbReference type="AlphaFoldDB" id="A0A1L5F8X8"/>
<dbReference type="EMBL" id="CP018335">
    <property type="protein sequence ID" value="APM39481.1"/>
    <property type="molecule type" value="Genomic_DNA"/>
</dbReference>
<dbReference type="Proteomes" id="UP000184604">
    <property type="component" value="Chromosome"/>
</dbReference>
<dbReference type="RefSeq" id="WP_073539104.1">
    <property type="nucleotide sequence ID" value="NZ_CP018335.1"/>
</dbReference>
<evidence type="ECO:0000256" key="1">
    <source>
        <dbReference type="SAM" id="Phobius"/>
    </source>
</evidence>
<keyword evidence="1" id="KW-1133">Transmembrane helix</keyword>
<keyword evidence="1" id="KW-0812">Transmembrane</keyword>
<evidence type="ECO:0000313" key="3">
    <source>
        <dbReference type="Proteomes" id="UP000184604"/>
    </source>
</evidence>
<protein>
    <submittedName>
        <fullName evidence="2">Asparagine synthase</fullName>
    </submittedName>
</protein>
<accession>A0A1L5F8X8</accession>
<organism evidence="2 3">
    <name type="scientific">Clostridium kluyveri</name>
    <dbReference type="NCBI Taxonomy" id="1534"/>
    <lineage>
        <taxon>Bacteria</taxon>
        <taxon>Bacillati</taxon>
        <taxon>Bacillota</taxon>
        <taxon>Clostridia</taxon>
        <taxon>Eubacteriales</taxon>
        <taxon>Clostridiaceae</taxon>
        <taxon>Clostridium</taxon>
    </lineage>
</organism>
<evidence type="ECO:0000313" key="2">
    <source>
        <dbReference type="EMBL" id="APM39481.1"/>
    </source>
</evidence>
<name>A0A1L5F8X8_CLOKL</name>
<sequence length="63" mass="6537">MKVRRGAIPTFLGTAVTATGAALTAMEIVPLVAAGAVGFGLAHIVLGGIEMSRNKKNRTKRMN</sequence>
<feature type="transmembrane region" description="Helical" evidence="1">
    <location>
        <begin position="31"/>
        <end position="52"/>
    </location>
</feature>
<keyword evidence="1" id="KW-0472">Membrane</keyword>
<gene>
    <name evidence="2" type="ORF">BS101_12375</name>
</gene>
<proteinExistence type="predicted"/>
<reference evidence="2 3" key="1">
    <citation type="submission" date="2016-12" db="EMBL/GenBank/DDBJ databases">
        <title>Complete genome sequence of Clostridium kluyveri JZZ isolated from the pit mud of a Chinese flavor liquor-making factory.</title>
        <authorList>
            <person name="Wang Y."/>
        </authorList>
    </citation>
    <scope>NUCLEOTIDE SEQUENCE [LARGE SCALE GENOMIC DNA]</scope>
    <source>
        <strain evidence="2 3">JZZ</strain>
    </source>
</reference>